<dbReference type="Gene3D" id="3.40.50.1240">
    <property type="entry name" value="Phosphoglycerate mutase-like"/>
    <property type="match status" value="1"/>
</dbReference>
<evidence type="ECO:0000313" key="3">
    <source>
        <dbReference type="Proteomes" id="UP000606653"/>
    </source>
</evidence>
<protein>
    <submittedName>
        <fullName evidence="2">Phosphoglycerate mutase</fullName>
    </submittedName>
</protein>
<keyword evidence="1" id="KW-0378">Hydrolase</keyword>
<dbReference type="SUPFAM" id="SSF53254">
    <property type="entry name" value="Phosphoglycerate mutase-like"/>
    <property type="match status" value="1"/>
</dbReference>
<dbReference type="InterPro" id="IPR051695">
    <property type="entry name" value="Phosphoglycerate_Mutase"/>
</dbReference>
<dbReference type="PANTHER" id="PTHR46517:SF1">
    <property type="entry name" value="FRUCTOSE-2,6-BISPHOSPHATASE TIGAR"/>
    <property type="match status" value="1"/>
</dbReference>
<dbReference type="CDD" id="cd07067">
    <property type="entry name" value="HP_PGM_like"/>
    <property type="match status" value="1"/>
</dbReference>
<dbReference type="RefSeq" id="WP_018978141.1">
    <property type="nucleotide sequence ID" value="NZ_BMLN01000012.1"/>
</dbReference>
<dbReference type="EMBL" id="BMLN01000012">
    <property type="protein sequence ID" value="GGO06765.1"/>
    <property type="molecule type" value="Genomic_DNA"/>
</dbReference>
<organism evidence="2 3">
    <name type="scientific">Saccharibacillus kuerlensis</name>
    <dbReference type="NCBI Taxonomy" id="459527"/>
    <lineage>
        <taxon>Bacteria</taxon>
        <taxon>Bacillati</taxon>
        <taxon>Bacillota</taxon>
        <taxon>Bacilli</taxon>
        <taxon>Bacillales</taxon>
        <taxon>Paenibacillaceae</taxon>
        <taxon>Saccharibacillus</taxon>
    </lineage>
</organism>
<evidence type="ECO:0000313" key="2">
    <source>
        <dbReference type="EMBL" id="GGO06765.1"/>
    </source>
</evidence>
<proteinExistence type="predicted"/>
<dbReference type="InterPro" id="IPR029033">
    <property type="entry name" value="His_PPase_superfam"/>
</dbReference>
<dbReference type="InterPro" id="IPR013078">
    <property type="entry name" value="His_Pase_superF_clade-1"/>
</dbReference>
<accession>A0ABQ2L8W1</accession>
<dbReference type="SMART" id="SM00855">
    <property type="entry name" value="PGAM"/>
    <property type="match status" value="1"/>
</dbReference>
<keyword evidence="3" id="KW-1185">Reference proteome</keyword>
<name>A0ABQ2L8W1_9BACL</name>
<evidence type="ECO:0000256" key="1">
    <source>
        <dbReference type="ARBA" id="ARBA00022801"/>
    </source>
</evidence>
<dbReference type="Pfam" id="PF00300">
    <property type="entry name" value="His_Phos_1"/>
    <property type="match status" value="1"/>
</dbReference>
<comment type="caution">
    <text evidence="2">The sequence shown here is derived from an EMBL/GenBank/DDBJ whole genome shotgun (WGS) entry which is preliminary data.</text>
</comment>
<dbReference type="PANTHER" id="PTHR46517">
    <property type="entry name" value="FRUCTOSE-2,6-BISPHOSPHATASE TIGAR"/>
    <property type="match status" value="1"/>
</dbReference>
<reference evidence="3" key="1">
    <citation type="journal article" date="2019" name="Int. J. Syst. Evol. Microbiol.">
        <title>The Global Catalogue of Microorganisms (GCM) 10K type strain sequencing project: providing services to taxonomists for standard genome sequencing and annotation.</title>
        <authorList>
            <consortium name="The Broad Institute Genomics Platform"/>
            <consortium name="The Broad Institute Genome Sequencing Center for Infectious Disease"/>
            <person name="Wu L."/>
            <person name="Ma J."/>
        </authorList>
    </citation>
    <scope>NUCLEOTIDE SEQUENCE [LARGE SCALE GENOMIC DNA]</scope>
    <source>
        <strain evidence="3">CGMCC 1.6964</strain>
    </source>
</reference>
<sequence length="217" mass="24506">MDGKKVNLYMVRHGETYLNRYGRMQGWADSPLTEEGKVVAVEVGKRLSDVHFAYVYTSDSGRTLETAEIMLKENRHNIPMIHRTKAFRETFFGSFEGEISAVAWNKIAQENGAGSFRELIQTYTVAEVADMTKKADPYHHAENFDELWTRIGGGLDAVVGLDYEDGANILIVTHGNTIRNIVNRLCEGIDVTIDIRNASVTIIEYSDEAYKMISFNQ</sequence>
<gene>
    <name evidence="2" type="ORF">GCM10010969_34670</name>
</gene>
<dbReference type="Proteomes" id="UP000606653">
    <property type="component" value="Unassembled WGS sequence"/>
</dbReference>